<dbReference type="EC" id="2.7.7.7" evidence="2"/>
<keyword evidence="4" id="KW-0548">Nucleotidyltransferase</keyword>
<gene>
    <name evidence="10" type="ORF">OXX778_LOCUS20647</name>
</gene>
<evidence type="ECO:0000259" key="9">
    <source>
        <dbReference type="Pfam" id="PF03175"/>
    </source>
</evidence>
<evidence type="ECO:0000256" key="6">
    <source>
        <dbReference type="ARBA" id="ARBA00022932"/>
    </source>
</evidence>
<dbReference type="Proteomes" id="UP000663879">
    <property type="component" value="Unassembled WGS sequence"/>
</dbReference>
<evidence type="ECO:0000256" key="7">
    <source>
        <dbReference type="ARBA" id="ARBA00023125"/>
    </source>
</evidence>
<dbReference type="Pfam" id="PF03175">
    <property type="entry name" value="DNA_pol_B_2"/>
    <property type="match status" value="1"/>
</dbReference>
<evidence type="ECO:0000256" key="2">
    <source>
        <dbReference type="ARBA" id="ARBA00012417"/>
    </source>
</evidence>
<dbReference type="GO" id="GO:0003887">
    <property type="term" value="F:DNA-directed DNA polymerase activity"/>
    <property type="evidence" value="ECO:0007669"/>
    <property type="project" value="UniProtKB-KW"/>
</dbReference>
<dbReference type="GO" id="GO:0006260">
    <property type="term" value="P:DNA replication"/>
    <property type="evidence" value="ECO:0007669"/>
    <property type="project" value="UniProtKB-KW"/>
</dbReference>
<evidence type="ECO:0000256" key="8">
    <source>
        <dbReference type="ARBA" id="ARBA00049244"/>
    </source>
</evidence>
<dbReference type="PANTHER" id="PTHR33568">
    <property type="entry name" value="DNA POLYMERASE"/>
    <property type="match status" value="1"/>
</dbReference>
<protein>
    <recommendedName>
        <fullName evidence="2">DNA-directed DNA polymerase</fullName>
        <ecNumber evidence="2">2.7.7.7</ecNumber>
    </recommendedName>
</protein>
<evidence type="ECO:0000256" key="4">
    <source>
        <dbReference type="ARBA" id="ARBA00022695"/>
    </source>
</evidence>
<comment type="similarity">
    <text evidence="1">Belongs to the DNA polymerase type-B family.</text>
</comment>
<comment type="caution">
    <text evidence="10">The sequence shown here is derived from an EMBL/GenBank/DDBJ whole genome shotgun (WGS) entry which is preliminary data.</text>
</comment>
<comment type="catalytic activity">
    <reaction evidence="8">
        <text>DNA(n) + a 2'-deoxyribonucleoside 5'-triphosphate = DNA(n+1) + diphosphate</text>
        <dbReference type="Rhea" id="RHEA:22508"/>
        <dbReference type="Rhea" id="RHEA-COMP:17339"/>
        <dbReference type="Rhea" id="RHEA-COMP:17340"/>
        <dbReference type="ChEBI" id="CHEBI:33019"/>
        <dbReference type="ChEBI" id="CHEBI:61560"/>
        <dbReference type="ChEBI" id="CHEBI:173112"/>
        <dbReference type="EC" id="2.7.7.7"/>
    </reaction>
</comment>
<dbReference type="InterPro" id="IPR004868">
    <property type="entry name" value="DNA-dir_DNA_pol_B_mt/vir"/>
</dbReference>
<dbReference type="GO" id="GO:0003677">
    <property type="term" value="F:DNA binding"/>
    <property type="evidence" value="ECO:0007669"/>
    <property type="project" value="UniProtKB-KW"/>
</dbReference>
<dbReference type="PANTHER" id="PTHR33568:SF3">
    <property type="entry name" value="DNA-DIRECTED DNA POLYMERASE"/>
    <property type="match status" value="1"/>
</dbReference>
<evidence type="ECO:0000313" key="11">
    <source>
        <dbReference type="Proteomes" id="UP000663879"/>
    </source>
</evidence>
<dbReference type="AlphaFoldDB" id="A0A814NBJ5"/>
<dbReference type="EMBL" id="CAJNOC010007025">
    <property type="protein sequence ID" value="CAF1090527.1"/>
    <property type="molecule type" value="Genomic_DNA"/>
</dbReference>
<feature type="domain" description="DNA-directed DNA polymerase family B mitochondria/virus" evidence="9">
    <location>
        <begin position="125"/>
        <end position="194"/>
    </location>
</feature>
<dbReference type="OrthoDB" id="10053808at2759"/>
<keyword evidence="11" id="KW-1185">Reference proteome</keyword>
<dbReference type="InterPro" id="IPR043502">
    <property type="entry name" value="DNA/RNA_pol_sf"/>
</dbReference>
<dbReference type="SUPFAM" id="SSF56672">
    <property type="entry name" value="DNA/RNA polymerases"/>
    <property type="match status" value="1"/>
</dbReference>
<evidence type="ECO:0000256" key="3">
    <source>
        <dbReference type="ARBA" id="ARBA00022679"/>
    </source>
</evidence>
<dbReference type="Gene3D" id="3.40.960.10">
    <property type="entry name" value="VSR Endonuclease"/>
    <property type="match status" value="1"/>
</dbReference>
<dbReference type="GO" id="GO:0000166">
    <property type="term" value="F:nucleotide binding"/>
    <property type="evidence" value="ECO:0007669"/>
    <property type="project" value="InterPro"/>
</dbReference>
<organism evidence="10 11">
    <name type="scientific">Brachionus calyciflorus</name>
    <dbReference type="NCBI Taxonomy" id="104777"/>
    <lineage>
        <taxon>Eukaryota</taxon>
        <taxon>Metazoa</taxon>
        <taxon>Spiralia</taxon>
        <taxon>Gnathifera</taxon>
        <taxon>Rotifera</taxon>
        <taxon>Eurotatoria</taxon>
        <taxon>Monogononta</taxon>
        <taxon>Pseudotrocha</taxon>
        <taxon>Ploima</taxon>
        <taxon>Brachionidae</taxon>
        <taxon>Brachionus</taxon>
    </lineage>
</organism>
<keyword evidence="7" id="KW-0238">DNA-binding</keyword>
<keyword evidence="3" id="KW-0808">Transferase</keyword>
<evidence type="ECO:0000256" key="1">
    <source>
        <dbReference type="ARBA" id="ARBA00005755"/>
    </source>
</evidence>
<name>A0A814NBJ5_9BILA</name>
<reference evidence="10" key="1">
    <citation type="submission" date="2021-02" db="EMBL/GenBank/DDBJ databases">
        <authorList>
            <person name="Nowell W R."/>
        </authorList>
    </citation>
    <scope>NUCLEOTIDE SEQUENCE</scope>
    <source>
        <strain evidence="10">Ploen Becks lab</strain>
    </source>
</reference>
<sequence>MVKKLSERNKIKIQHSKNSGESSVRQYKIDGYCKENNTYYEFHGCLFHGCQKCYKSDTFNPNKQELMSTTYKRHLNRINYIKESITGNLVEIWECELDALITENEILNKFVESTNIRSPLNPGDALFGGRTNGIKLYYKCKQGEEIKYKDFTSLYPSVQKYCPYPVGHPNIVTENFGDVRKYFGLIKCKILPPKKPASFAS</sequence>
<keyword evidence="6" id="KW-0239">DNA-directed DNA polymerase</keyword>
<evidence type="ECO:0000313" key="10">
    <source>
        <dbReference type="EMBL" id="CAF1090527.1"/>
    </source>
</evidence>
<evidence type="ECO:0000256" key="5">
    <source>
        <dbReference type="ARBA" id="ARBA00022705"/>
    </source>
</evidence>
<accession>A0A814NBJ5</accession>
<proteinExistence type="inferred from homology"/>
<keyword evidence="5" id="KW-0235">DNA replication</keyword>